<comment type="caution">
    <text evidence="6">The sequence shown here is derived from an EMBL/GenBank/DDBJ whole genome shotgun (WGS) entry which is preliminary data.</text>
</comment>
<dbReference type="PROSITE" id="PS50977">
    <property type="entry name" value="HTH_TETR_2"/>
    <property type="match status" value="1"/>
</dbReference>
<keyword evidence="1" id="KW-0805">Transcription regulation</keyword>
<gene>
    <name evidence="6" type="ORF">E5163_06380</name>
</gene>
<dbReference type="OrthoDB" id="9811084at2"/>
<dbReference type="PANTHER" id="PTHR47506:SF1">
    <property type="entry name" value="HTH-TYPE TRANSCRIPTIONAL REGULATOR YJDC"/>
    <property type="match status" value="1"/>
</dbReference>
<evidence type="ECO:0000256" key="1">
    <source>
        <dbReference type="ARBA" id="ARBA00023015"/>
    </source>
</evidence>
<dbReference type="InterPro" id="IPR036271">
    <property type="entry name" value="Tet_transcr_reg_TetR-rel_C_sf"/>
</dbReference>
<evidence type="ECO:0000256" key="2">
    <source>
        <dbReference type="ARBA" id="ARBA00023125"/>
    </source>
</evidence>
<accession>A0A4S2H0U4</accession>
<dbReference type="InterPro" id="IPR054156">
    <property type="entry name" value="YxaF_TetR_C"/>
</dbReference>
<proteinExistence type="predicted"/>
<protein>
    <submittedName>
        <fullName evidence="6">TetR/AcrR family transcriptional regulator</fullName>
    </submittedName>
</protein>
<evidence type="ECO:0000259" key="5">
    <source>
        <dbReference type="PROSITE" id="PS50977"/>
    </source>
</evidence>
<evidence type="ECO:0000313" key="6">
    <source>
        <dbReference type="EMBL" id="TGY88762.1"/>
    </source>
</evidence>
<evidence type="ECO:0000313" key="7">
    <source>
        <dbReference type="Proteomes" id="UP000308054"/>
    </source>
</evidence>
<feature type="domain" description="HTH tetR-type" evidence="5">
    <location>
        <begin position="22"/>
        <end position="82"/>
    </location>
</feature>
<dbReference type="Gene3D" id="1.10.357.10">
    <property type="entry name" value="Tetracycline Repressor, domain 2"/>
    <property type="match status" value="1"/>
</dbReference>
<dbReference type="InterPro" id="IPR009057">
    <property type="entry name" value="Homeodomain-like_sf"/>
</dbReference>
<evidence type="ECO:0000256" key="3">
    <source>
        <dbReference type="ARBA" id="ARBA00023163"/>
    </source>
</evidence>
<dbReference type="Pfam" id="PF00440">
    <property type="entry name" value="TetR_N"/>
    <property type="match status" value="1"/>
</dbReference>
<sequence>MAISIEWQGWTRGKDGLVARTTDAREKAIETAERLFRVQGYAATGLTQIIEESGAPKGSFYFHFPGGKRELAADVLAAYRAKTSAGFRMLAQKTAGDPDRFVRALVKAVAEDMKASDWAMGCAAQALAQELAPGDEEMADALASLFDEWMEIIAAAIGPLEDRRVARSRALALVAALEGARTLARTLRSVAPFDAVARHFATVRI</sequence>
<organism evidence="6 7">
    <name type="scientific">Marinicauda algicola</name>
    <dbReference type="NCBI Taxonomy" id="2029849"/>
    <lineage>
        <taxon>Bacteria</taxon>
        <taxon>Pseudomonadati</taxon>
        <taxon>Pseudomonadota</taxon>
        <taxon>Alphaproteobacteria</taxon>
        <taxon>Maricaulales</taxon>
        <taxon>Maricaulaceae</taxon>
        <taxon>Marinicauda</taxon>
    </lineage>
</organism>
<dbReference type="SUPFAM" id="SSF46689">
    <property type="entry name" value="Homeodomain-like"/>
    <property type="match status" value="1"/>
</dbReference>
<dbReference type="InterPro" id="IPR001647">
    <property type="entry name" value="HTH_TetR"/>
</dbReference>
<dbReference type="GO" id="GO:0003677">
    <property type="term" value="F:DNA binding"/>
    <property type="evidence" value="ECO:0007669"/>
    <property type="project" value="UniProtKB-UniRule"/>
</dbReference>
<keyword evidence="3" id="KW-0804">Transcription</keyword>
<dbReference type="Proteomes" id="UP000308054">
    <property type="component" value="Unassembled WGS sequence"/>
</dbReference>
<keyword evidence="2 4" id="KW-0238">DNA-binding</keyword>
<evidence type="ECO:0000256" key="4">
    <source>
        <dbReference type="PROSITE-ProRule" id="PRU00335"/>
    </source>
</evidence>
<dbReference type="EMBL" id="SRXW01000002">
    <property type="protein sequence ID" value="TGY88762.1"/>
    <property type="molecule type" value="Genomic_DNA"/>
</dbReference>
<dbReference type="PANTHER" id="PTHR47506">
    <property type="entry name" value="TRANSCRIPTIONAL REGULATORY PROTEIN"/>
    <property type="match status" value="1"/>
</dbReference>
<dbReference type="Pfam" id="PF21993">
    <property type="entry name" value="TetR_C_13_2"/>
    <property type="match status" value="1"/>
</dbReference>
<name>A0A4S2H0U4_9PROT</name>
<dbReference type="AlphaFoldDB" id="A0A4S2H0U4"/>
<reference evidence="6 7" key="1">
    <citation type="journal article" date="2017" name="Int. J. Syst. Evol. Microbiol.">
        <title>Marinicauda algicola sp. nov., isolated from a marine red alga Rhodosorus marinus.</title>
        <authorList>
            <person name="Jeong S.E."/>
            <person name="Jeon S.H."/>
            <person name="Chun B.H."/>
            <person name="Kim D.W."/>
            <person name="Jeon C.O."/>
        </authorList>
    </citation>
    <scope>NUCLEOTIDE SEQUENCE [LARGE SCALE GENOMIC DNA]</scope>
    <source>
        <strain evidence="6 7">JCM 31718</strain>
    </source>
</reference>
<feature type="DNA-binding region" description="H-T-H motif" evidence="4">
    <location>
        <begin position="45"/>
        <end position="64"/>
    </location>
</feature>
<dbReference type="SUPFAM" id="SSF48498">
    <property type="entry name" value="Tetracyclin repressor-like, C-terminal domain"/>
    <property type="match status" value="1"/>
</dbReference>
<keyword evidence="7" id="KW-1185">Reference proteome</keyword>